<dbReference type="EC" id="2.1.1.86" evidence="4"/>
<dbReference type="GO" id="GO:0008168">
    <property type="term" value="F:methyltransferase activity"/>
    <property type="evidence" value="ECO:0007669"/>
    <property type="project" value="UniProtKB-KW"/>
</dbReference>
<evidence type="ECO:0000256" key="1">
    <source>
        <dbReference type="ARBA" id="ARBA00022679"/>
    </source>
</evidence>
<dbReference type="AlphaFoldDB" id="A0A3B1BRV0"/>
<organism evidence="4">
    <name type="scientific">hydrothermal vent metagenome</name>
    <dbReference type="NCBI Taxonomy" id="652676"/>
    <lineage>
        <taxon>unclassified sequences</taxon>
        <taxon>metagenomes</taxon>
        <taxon>ecological metagenomes</taxon>
    </lineage>
</organism>
<evidence type="ECO:0000259" key="3">
    <source>
        <dbReference type="Pfam" id="PF14251"/>
    </source>
</evidence>
<dbReference type="Pfam" id="PF04208">
    <property type="entry name" value="MtrA"/>
    <property type="match status" value="1"/>
</dbReference>
<name>A0A3B1BRV0_9ZZZZ</name>
<keyword evidence="2" id="KW-0175">Coiled coil</keyword>
<protein>
    <submittedName>
        <fullName evidence="4">Tetrahydromethanopterin S-methyltransferase subunit A homolog</fullName>
        <ecNumber evidence="4">2.1.1.86</ecNumber>
    </submittedName>
</protein>
<dbReference type="InterPro" id="IPR030688">
    <property type="entry name" value="MeTrfase_MtrA/MtxA"/>
</dbReference>
<evidence type="ECO:0000313" key="4">
    <source>
        <dbReference type="EMBL" id="VAX14574.1"/>
    </source>
</evidence>
<feature type="coiled-coil region" evidence="2">
    <location>
        <begin position="1"/>
        <end position="28"/>
    </location>
</feature>
<evidence type="ECO:0000256" key="2">
    <source>
        <dbReference type="SAM" id="Coils"/>
    </source>
</evidence>
<gene>
    <name evidence="4" type="ORF">MNBD_GAMMA24-1596</name>
</gene>
<proteinExistence type="predicted"/>
<keyword evidence="4" id="KW-0489">Methyltransferase</keyword>
<dbReference type="EMBL" id="UOFZ01000179">
    <property type="protein sequence ID" value="VAX14574.1"/>
    <property type="molecule type" value="Genomic_DNA"/>
</dbReference>
<feature type="domain" description="DUF4346" evidence="3">
    <location>
        <begin position="288"/>
        <end position="367"/>
    </location>
</feature>
<sequence>MRALVTEVTKVSETLTRLEAELRKAMAAKKCWRCGCFQDTVNTLQNSEQINASLPALLDEARTLFEPKRYDCLGCEVCWPAVAQNLAAESDPAVAEGGHCATIEPELQQGWPPLPGDYRVIRFQAPVAVCTLNSDDLITQLSSDPVKGLAVVGSLHTENLGIEHLIRNLLSNPNIRFLLICGEDTQRAIGHLPGQSLASLLRYGINEKGRIIEAKGKRPFIKNLDPRYIDSFRQQVQLIDHIGEMDPASLRNRIEKAACNDPGPVSTTAPDMVTIPVENAIAPQRLRLDPAGYFVVYPDQQHKQITLEHYSNKGVLDRIFNATDPAALYTTVIDAGLISRLDHAAYLGRELARAEHSLINGEAYVQDRAAGDIQEVKTEKQTACGCTSLEDESCN</sequence>
<keyword evidence="1 4" id="KW-0808">Transferase</keyword>
<dbReference type="GO" id="GO:0032259">
    <property type="term" value="P:methylation"/>
    <property type="evidence" value="ECO:0007669"/>
    <property type="project" value="UniProtKB-KW"/>
</dbReference>
<reference evidence="4" key="1">
    <citation type="submission" date="2018-06" db="EMBL/GenBank/DDBJ databases">
        <authorList>
            <person name="Zhirakovskaya E."/>
        </authorList>
    </citation>
    <scope>NUCLEOTIDE SEQUENCE</scope>
</reference>
<accession>A0A3B1BRV0</accession>
<dbReference type="Pfam" id="PF14251">
    <property type="entry name" value="PterinBD-DUF4346"/>
    <property type="match status" value="1"/>
</dbReference>
<dbReference type="InterPro" id="IPR025595">
    <property type="entry name" value="PterinBD-DUF4346"/>
</dbReference>